<keyword evidence="2" id="KW-0732">Signal</keyword>
<gene>
    <name evidence="4" type="ORF">OCH7691_01228</name>
</gene>
<evidence type="ECO:0000313" key="5">
    <source>
        <dbReference type="Proteomes" id="UP000193200"/>
    </source>
</evidence>
<dbReference type="NCBIfam" id="TIGR02595">
    <property type="entry name" value="PEP_CTERM"/>
    <property type="match status" value="1"/>
</dbReference>
<evidence type="ECO:0000259" key="3">
    <source>
        <dbReference type="Pfam" id="PF07589"/>
    </source>
</evidence>
<name>A0A1Y5S6G8_9PROT</name>
<dbReference type="Proteomes" id="UP000193200">
    <property type="component" value="Unassembled WGS sequence"/>
</dbReference>
<dbReference type="EMBL" id="FWFR01000001">
    <property type="protein sequence ID" value="SLN32716.1"/>
    <property type="molecule type" value="Genomic_DNA"/>
</dbReference>
<dbReference type="Pfam" id="PF07589">
    <property type="entry name" value="PEP-CTERM"/>
    <property type="match status" value="1"/>
</dbReference>
<keyword evidence="1" id="KW-1133">Transmembrane helix</keyword>
<evidence type="ECO:0000256" key="2">
    <source>
        <dbReference type="SAM" id="SignalP"/>
    </source>
</evidence>
<protein>
    <recommendedName>
        <fullName evidence="3">Ice-binding protein C-terminal domain-containing protein</fullName>
    </recommendedName>
</protein>
<proteinExistence type="predicted"/>
<feature type="chain" id="PRO_5012509150" description="Ice-binding protein C-terminal domain-containing protein" evidence="2">
    <location>
        <begin position="41"/>
        <end position="606"/>
    </location>
</feature>
<evidence type="ECO:0000313" key="4">
    <source>
        <dbReference type="EMBL" id="SLN32716.1"/>
    </source>
</evidence>
<feature type="signal peptide" evidence="2">
    <location>
        <begin position="1"/>
        <end position="40"/>
    </location>
</feature>
<dbReference type="RefSeq" id="WP_085883532.1">
    <property type="nucleotide sequence ID" value="NZ_FWFR01000001.1"/>
</dbReference>
<dbReference type="InterPro" id="IPR013424">
    <property type="entry name" value="Ice-binding_C"/>
</dbReference>
<organism evidence="4 5">
    <name type="scientific">Oceanibacterium hippocampi</name>
    <dbReference type="NCBI Taxonomy" id="745714"/>
    <lineage>
        <taxon>Bacteria</taxon>
        <taxon>Pseudomonadati</taxon>
        <taxon>Pseudomonadota</taxon>
        <taxon>Alphaproteobacteria</taxon>
        <taxon>Sneathiellales</taxon>
        <taxon>Sneathiellaceae</taxon>
        <taxon>Oceanibacterium</taxon>
    </lineage>
</organism>
<accession>A0A1Y5S6G8</accession>
<sequence>MNSKHLPYSKRRKARARTATGIVSATLAAGVSLLAINAHATVVTDGLVFPNLEVTPTGTSQINVGFANNPGELEVNASTAGNGFTEVTGSALLVGNGSSGPGATGEVRIIGDGTSGSAKISISSGVGARIGFGEAGTLAISQGGVLEGVGSVHLGENGLSGTNGSSMTTVDGAGSILRVTNEINSGARLYVPFESVDSELNVTNGGRVEAVGGDIDNFEQGAVFVGNFDDRSANVEVNVTGQGSVMEATHGIFVQQGYGSATVNITDGGAVSQLQEGFFFNGMVQPGIAIDSFEANGAQVNVSGVSGGGTASSLNAVTDIQLGADRAVYGFTASGEPRILYDDNTIQEGQQVRDVNGELLFNQNGDPVLAVNTELFPGFFLLLPDTFGSDFRVRTTGHLLAENGGEINTLGDINVSTDSDAMSVSGQPSTLTVRDGGVVNAQNINVNKDGLLNGGNGIINANVNVNGGTVAPGNSPGTMFINGDVNLNDGFLDLEIEAGLQDLIDIAGDLFIGEDFVINLIFGFDPVDEVFNLADFFSADNIFSDFSLNNLTVAGLGNAAKLTIIGFAGGQVSIDNTAQVPEPAALLIFGAGLAGLMVVRRRRKTA</sequence>
<keyword evidence="5" id="KW-1185">Reference proteome</keyword>
<keyword evidence="1" id="KW-0472">Membrane</keyword>
<reference evidence="4 5" key="1">
    <citation type="submission" date="2017-03" db="EMBL/GenBank/DDBJ databases">
        <authorList>
            <person name="Afonso C.L."/>
            <person name="Miller P.J."/>
            <person name="Scott M.A."/>
            <person name="Spackman E."/>
            <person name="Goraichik I."/>
            <person name="Dimitrov K.M."/>
            <person name="Suarez D.L."/>
            <person name="Swayne D.E."/>
        </authorList>
    </citation>
    <scope>NUCLEOTIDE SEQUENCE [LARGE SCALE GENOMIC DNA]</scope>
    <source>
        <strain evidence="4 5">CECT 7691</strain>
    </source>
</reference>
<feature type="transmembrane region" description="Helical" evidence="1">
    <location>
        <begin position="583"/>
        <end position="599"/>
    </location>
</feature>
<keyword evidence="1" id="KW-0812">Transmembrane</keyword>
<feature type="domain" description="Ice-binding protein C-terminal" evidence="3">
    <location>
        <begin position="579"/>
        <end position="602"/>
    </location>
</feature>
<dbReference type="InterPro" id="IPR030895">
    <property type="entry name" value="T5SS_PEPC_rpt"/>
</dbReference>
<evidence type="ECO:0000256" key="1">
    <source>
        <dbReference type="SAM" id="Phobius"/>
    </source>
</evidence>
<dbReference type="NCBIfam" id="TIGR04393">
    <property type="entry name" value="rpt_T5SS_PEPC"/>
    <property type="match status" value="1"/>
</dbReference>
<dbReference type="InParanoid" id="A0A1Y5S6G8"/>
<dbReference type="AlphaFoldDB" id="A0A1Y5S6G8"/>